<dbReference type="Pfam" id="PF00990">
    <property type="entry name" value="GGDEF"/>
    <property type="match status" value="1"/>
</dbReference>
<dbReference type="SUPFAM" id="SSF141868">
    <property type="entry name" value="EAL domain-like"/>
    <property type="match status" value="1"/>
</dbReference>
<keyword evidence="4" id="KW-1185">Reference proteome</keyword>
<dbReference type="Gene3D" id="3.30.70.270">
    <property type="match status" value="1"/>
</dbReference>
<reference evidence="4" key="1">
    <citation type="journal article" date="2019" name="Int. J. Syst. Evol. Microbiol.">
        <title>The Global Catalogue of Microorganisms (GCM) 10K type strain sequencing project: providing services to taxonomists for standard genome sequencing and annotation.</title>
        <authorList>
            <consortium name="The Broad Institute Genomics Platform"/>
            <consortium name="The Broad Institute Genome Sequencing Center for Infectious Disease"/>
            <person name="Wu L."/>
            <person name="Ma J."/>
        </authorList>
    </citation>
    <scope>NUCLEOTIDE SEQUENCE [LARGE SCALE GENOMIC DNA]</scope>
    <source>
        <strain evidence="4">CGMCC 1.15922</strain>
    </source>
</reference>
<dbReference type="Proteomes" id="UP000626370">
    <property type="component" value="Unassembled WGS sequence"/>
</dbReference>
<dbReference type="InterPro" id="IPR029016">
    <property type="entry name" value="GAF-like_dom_sf"/>
</dbReference>
<evidence type="ECO:0000259" key="1">
    <source>
        <dbReference type="PROSITE" id="PS50883"/>
    </source>
</evidence>
<organism evidence="3 4">
    <name type="scientific">Thalassotalea profundi</name>
    <dbReference type="NCBI Taxonomy" id="2036687"/>
    <lineage>
        <taxon>Bacteria</taxon>
        <taxon>Pseudomonadati</taxon>
        <taxon>Pseudomonadota</taxon>
        <taxon>Gammaproteobacteria</taxon>
        <taxon>Alteromonadales</taxon>
        <taxon>Colwelliaceae</taxon>
        <taxon>Thalassotalea</taxon>
    </lineage>
</organism>
<evidence type="ECO:0000313" key="4">
    <source>
        <dbReference type="Proteomes" id="UP000626370"/>
    </source>
</evidence>
<accession>A0ABQ3J5E2</accession>
<dbReference type="PROSITE" id="PS50887">
    <property type="entry name" value="GGDEF"/>
    <property type="match status" value="1"/>
</dbReference>
<dbReference type="InterPro" id="IPR035919">
    <property type="entry name" value="EAL_sf"/>
</dbReference>
<feature type="domain" description="EAL" evidence="1">
    <location>
        <begin position="599"/>
        <end position="852"/>
    </location>
</feature>
<dbReference type="PANTHER" id="PTHR44757">
    <property type="entry name" value="DIGUANYLATE CYCLASE DGCP"/>
    <property type="match status" value="1"/>
</dbReference>
<gene>
    <name evidence="3" type="ORF">GCM10011501_31110</name>
</gene>
<dbReference type="CDD" id="cd01949">
    <property type="entry name" value="GGDEF"/>
    <property type="match status" value="1"/>
</dbReference>
<dbReference type="EMBL" id="BNAH01000014">
    <property type="protein sequence ID" value="GHE99325.1"/>
    <property type="molecule type" value="Genomic_DNA"/>
</dbReference>
<dbReference type="SMART" id="SM00267">
    <property type="entry name" value="GGDEF"/>
    <property type="match status" value="1"/>
</dbReference>
<protein>
    <submittedName>
        <fullName evidence="3">Bifunctional diguanylate cyclase/phosphodiesterase</fullName>
    </submittedName>
</protein>
<dbReference type="Gene3D" id="3.20.20.450">
    <property type="entry name" value="EAL domain"/>
    <property type="match status" value="1"/>
</dbReference>
<dbReference type="NCBIfam" id="TIGR00254">
    <property type="entry name" value="GGDEF"/>
    <property type="match status" value="1"/>
</dbReference>
<dbReference type="InterPro" id="IPR001633">
    <property type="entry name" value="EAL_dom"/>
</dbReference>
<evidence type="ECO:0000313" key="3">
    <source>
        <dbReference type="EMBL" id="GHE99325.1"/>
    </source>
</evidence>
<dbReference type="SUPFAM" id="SSF55781">
    <property type="entry name" value="GAF domain-like"/>
    <property type="match status" value="2"/>
</dbReference>
<feature type="domain" description="GGDEF" evidence="2">
    <location>
        <begin position="457"/>
        <end position="590"/>
    </location>
</feature>
<dbReference type="SMART" id="SM00065">
    <property type="entry name" value="GAF"/>
    <property type="match status" value="2"/>
</dbReference>
<dbReference type="Gene3D" id="3.30.450.40">
    <property type="match status" value="2"/>
</dbReference>
<sequence>MGFAGNQLNNKETDLAKESLILIDKYRKLEGRYTALFTLNQLAVDCADLNTFFIQVHSAISAIMPANNFYIAMYDQGASTIDFVYDVDEKDSYPPGVMPYAELEGSMTCYVIESAKPLLATPEKIEELTQQKKIKQMGTKGVDWLGVPLMSDGFVIGVMAVQSYNENVRYQEHDLEMLTFTAQHVITAMMRLQDRERLQKAVDARTRELMGQIREREKSELLQESLYRISELTNDTSLDIDKFYAMVHNIVGQLINAKNFFIAKYDPEEDLLSFVYHSDQRSQNIDKDFAPRKLTNRYTELVIKRGEIVLLSHQDMIELYEAGEISAAPNDDTKSWLGVPLIQSGNVIGAMVIQSYQSKVIFNEQDAELLKFVSQHVSTAIKRREIADVERETHELLEHQVKLRTVALEEEIKQRKEAEAKLKYAATHDSLTGLPNRAIFVDLLNHAIACNVRRPELKFAILFLDLDRFKVVNDSLGHHAGDQLLKEVALELKSIVRTKDVVARLGGDEFVILIEDLEENQEAFEIAQRITEYLATPFHISNQAVFIGTSIGILFNDLRYTSADLMLRDADTAMYHAKDKGKGRYEVFDASMHNKVQNALRLETDIREGIIQEEFVPHFQPIVRLRDKKIVGFEALARWQSDQRGFVYPSEFIPLAEETNLIMAIDLQILEKSCRQLKLWQDQLQRFDLYVSCNLFSNHFFSHTLPDDIENILTKVGLSPQNLRLELTERALLENTEVVLENMTRLKALGIRILLDDFGTGYSSLSYLHRFPIDVLKIDRSFINNVHEHGNHQAIIKTIVDLATNLQMSTVGEGIENLADAQLLEKMDCVYGQGFYFYKPMPASDLVKFLQA</sequence>
<dbReference type="CDD" id="cd01948">
    <property type="entry name" value="EAL"/>
    <property type="match status" value="1"/>
</dbReference>
<comment type="caution">
    <text evidence="3">The sequence shown here is derived from an EMBL/GenBank/DDBJ whole genome shotgun (WGS) entry which is preliminary data.</text>
</comment>
<dbReference type="Pfam" id="PF00563">
    <property type="entry name" value="EAL"/>
    <property type="match status" value="1"/>
</dbReference>
<evidence type="ECO:0000259" key="2">
    <source>
        <dbReference type="PROSITE" id="PS50887"/>
    </source>
</evidence>
<dbReference type="InterPro" id="IPR000160">
    <property type="entry name" value="GGDEF_dom"/>
</dbReference>
<dbReference type="InterPro" id="IPR043128">
    <property type="entry name" value="Rev_trsase/Diguanyl_cyclase"/>
</dbReference>
<dbReference type="SMART" id="SM00052">
    <property type="entry name" value="EAL"/>
    <property type="match status" value="1"/>
</dbReference>
<dbReference type="SUPFAM" id="SSF55073">
    <property type="entry name" value="Nucleotide cyclase"/>
    <property type="match status" value="1"/>
</dbReference>
<name>A0ABQ3J5E2_9GAMM</name>
<dbReference type="Pfam" id="PF01590">
    <property type="entry name" value="GAF"/>
    <property type="match status" value="1"/>
</dbReference>
<dbReference type="InterPro" id="IPR003018">
    <property type="entry name" value="GAF"/>
</dbReference>
<dbReference type="PROSITE" id="PS50883">
    <property type="entry name" value="EAL"/>
    <property type="match status" value="1"/>
</dbReference>
<dbReference type="Pfam" id="PF13185">
    <property type="entry name" value="GAF_2"/>
    <property type="match status" value="1"/>
</dbReference>
<dbReference type="InterPro" id="IPR052155">
    <property type="entry name" value="Biofilm_reg_signaling"/>
</dbReference>
<dbReference type="InterPro" id="IPR029787">
    <property type="entry name" value="Nucleotide_cyclase"/>
</dbReference>
<dbReference type="PANTHER" id="PTHR44757:SF2">
    <property type="entry name" value="BIOFILM ARCHITECTURE MAINTENANCE PROTEIN MBAA"/>
    <property type="match status" value="1"/>
</dbReference>
<proteinExistence type="predicted"/>